<evidence type="ECO:0000256" key="2">
    <source>
        <dbReference type="ARBA" id="ARBA00007643"/>
    </source>
</evidence>
<dbReference type="PANTHER" id="PTHR13486:SF2">
    <property type="entry name" value="SPLICING FACTOR C9ORF78"/>
    <property type="match status" value="1"/>
</dbReference>
<evidence type="ECO:0008006" key="7">
    <source>
        <dbReference type="Google" id="ProtNLM"/>
    </source>
</evidence>
<feature type="region of interest" description="Disordered" evidence="4">
    <location>
        <begin position="25"/>
        <end position="47"/>
    </location>
</feature>
<keyword evidence="6" id="KW-1185">Reference proteome</keyword>
<feature type="region of interest" description="Disordered" evidence="4">
    <location>
        <begin position="306"/>
        <end position="354"/>
    </location>
</feature>
<keyword evidence="3" id="KW-0539">Nucleus</keyword>
<dbReference type="Pfam" id="PF07052">
    <property type="entry name" value="Hep_59"/>
    <property type="match status" value="1"/>
</dbReference>
<organism evidence="5 6">
    <name type="scientific">Coniosporium apollinis (strain CBS 100218)</name>
    <name type="common">Rock-inhabiting black yeast</name>
    <dbReference type="NCBI Taxonomy" id="1168221"/>
    <lineage>
        <taxon>Eukaryota</taxon>
        <taxon>Fungi</taxon>
        <taxon>Dikarya</taxon>
        <taxon>Ascomycota</taxon>
        <taxon>Pezizomycotina</taxon>
        <taxon>Dothideomycetes</taxon>
        <taxon>Dothideomycetes incertae sedis</taxon>
        <taxon>Coniosporium</taxon>
    </lineage>
</organism>
<protein>
    <recommendedName>
        <fullName evidence="7">Hepatocellular carcinoma-associated antigen 59-domain-containing protein</fullName>
    </recommendedName>
</protein>
<comment type="subcellular location">
    <subcellularLocation>
        <location evidence="1">Nucleus</location>
    </subcellularLocation>
</comment>
<dbReference type="PANTHER" id="PTHR13486">
    <property type="entry name" value="TELOMERE LENGTH AND SILENCING PROTEIN 1 TLS1 FAMILY MEMBER"/>
    <property type="match status" value="1"/>
</dbReference>
<dbReference type="Proteomes" id="UP000016924">
    <property type="component" value="Unassembled WGS sequence"/>
</dbReference>
<proteinExistence type="inferred from homology"/>
<evidence type="ECO:0000256" key="4">
    <source>
        <dbReference type="SAM" id="MobiDB-lite"/>
    </source>
</evidence>
<dbReference type="GO" id="GO:0005681">
    <property type="term" value="C:spliceosomal complex"/>
    <property type="evidence" value="ECO:0007669"/>
    <property type="project" value="TreeGrafter"/>
</dbReference>
<dbReference type="OrthoDB" id="5627at2759"/>
<dbReference type="AlphaFoldDB" id="R7YUR8"/>
<dbReference type="InterPro" id="IPR010756">
    <property type="entry name" value="Tls1-like"/>
</dbReference>
<accession>R7YUR8</accession>
<dbReference type="OMA" id="MCDRFTA"/>
<dbReference type="HOGENOM" id="CLU_047429_0_0_1"/>
<dbReference type="eggNOG" id="ENOG502S5M8">
    <property type="taxonomic scope" value="Eukaryota"/>
</dbReference>
<feature type="region of interest" description="Disordered" evidence="4">
    <location>
        <begin position="90"/>
        <end position="112"/>
    </location>
</feature>
<evidence type="ECO:0000256" key="1">
    <source>
        <dbReference type="ARBA" id="ARBA00004123"/>
    </source>
</evidence>
<feature type="compositionally biased region" description="Basic and acidic residues" evidence="4">
    <location>
        <begin position="345"/>
        <end position="354"/>
    </location>
</feature>
<evidence type="ECO:0000313" key="5">
    <source>
        <dbReference type="EMBL" id="EON65554.1"/>
    </source>
</evidence>
<reference evidence="6" key="1">
    <citation type="submission" date="2012-06" db="EMBL/GenBank/DDBJ databases">
        <title>The genome sequence of Coniosporium apollinis CBS 100218.</title>
        <authorList>
            <consortium name="The Broad Institute Genome Sequencing Platform"/>
            <person name="Cuomo C."/>
            <person name="Gorbushina A."/>
            <person name="Noack S."/>
            <person name="Walker B."/>
            <person name="Young S.K."/>
            <person name="Zeng Q."/>
            <person name="Gargeya S."/>
            <person name="Fitzgerald M."/>
            <person name="Haas B."/>
            <person name="Abouelleil A."/>
            <person name="Alvarado L."/>
            <person name="Arachchi H.M."/>
            <person name="Berlin A.M."/>
            <person name="Chapman S.B."/>
            <person name="Goldberg J."/>
            <person name="Griggs A."/>
            <person name="Gujja S."/>
            <person name="Hansen M."/>
            <person name="Howarth C."/>
            <person name="Imamovic A."/>
            <person name="Larimer J."/>
            <person name="McCowan C."/>
            <person name="Montmayeur A."/>
            <person name="Murphy C."/>
            <person name="Neiman D."/>
            <person name="Pearson M."/>
            <person name="Priest M."/>
            <person name="Roberts A."/>
            <person name="Saif S."/>
            <person name="Shea T."/>
            <person name="Sisk P."/>
            <person name="Sykes S."/>
            <person name="Wortman J."/>
            <person name="Nusbaum C."/>
            <person name="Birren B."/>
        </authorList>
    </citation>
    <scope>NUCLEOTIDE SEQUENCE [LARGE SCALE GENOMIC DNA]</scope>
    <source>
        <strain evidence="6">CBS 100218</strain>
    </source>
</reference>
<evidence type="ECO:0000313" key="6">
    <source>
        <dbReference type="Proteomes" id="UP000016924"/>
    </source>
</evidence>
<name>R7YUR8_CONA1</name>
<dbReference type="RefSeq" id="XP_007780871.1">
    <property type="nucleotide sequence ID" value="XM_007782681.1"/>
</dbReference>
<gene>
    <name evidence="5" type="ORF">W97_04792</name>
</gene>
<dbReference type="GeneID" id="19902103"/>
<dbReference type="GO" id="GO:0000398">
    <property type="term" value="P:mRNA splicing, via spliceosome"/>
    <property type="evidence" value="ECO:0007669"/>
    <property type="project" value="TreeGrafter"/>
</dbReference>
<feature type="compositionally biased region" description="Polar residues" evidence="4">
    <location>
        <begin position="97"/>
        <end position="112"/>
    </location>
</feature>
<comment type="similarity">
    <text evidence="2">Belongs to the TLS1 family.</text>
</comment>
<sequence length="354" mass="38929">MANIEDEPAEPLFRPSKRRKVFRKRLHDDDTAIAQAPPTSTASVITAEERVVPATTKIAETNEQGPARAPEADLSVAEILRRRKLGKARRGGIEFSNAAQAQRSMSETPQSSNALVVVDQERSVLDVAAGRFAPQTGQRADVLDKHMMAYVDSKMTALREGASASQSSSQTANLTDTIRLPSGAPGQKQAASLGKLHEIDLGSDATMRNIARTEAAFRKLETGDLVEVEDIDTSKKIRLGRDGKPWRGRKRRNSEDIKRDQLVEEVLKESRLDLYDEPEASVSNGDNQAADDLIAERFRQEFMEQIRNNNVRRTQPKPPTAGKGEVQARGPKLGGSRSARAAMRALEEKAAKKK</sequence>
<evidence type="ECO:0000256" key="3">
    <source>
        <dbReference type="ARBA" id="ARBA00023242"/>
    </source>
</evidence>
<dbReference type="EMBL" id="JH767574">
    <property type="protein sequence ID" value="EON65554.1"/>
    <property type="molecule type" value="Genomic_DNA"/>
</dbReference>
<feature type="region of interest" description="Disordered" evidence="4">
    <location>
        <begin position="161"/>
        <end position="188"/>
    </location>
</feature>